<dbReference type="FunFam" id="3.40.33.10:FF:000018">
    <property type="entry name" value="SCP-like extracellular protein, putative"/>
    <property type="match status" value="1"/>
</dbReference>
<feature type="signal peptide" evidence="2">
    <location>
        <begin position="1"/>
        <end position="20"/>
    </location>
</feature>
<feature type="region of interest" description="Disordered" evidence="1">
    <location>
        <begin position="50"/>
        <end position="156"/>
    </location>
</feature>
<dbReference type="InterPro" id="IPR018244">
    <property type="entry name" value="Allrgn_V5/Tpx1_CS"/>
</dbReference>
<dbReference type="InterPro" id="IPR014044">
    <property type="entry name" value="CAP_dom"/>
</dbReference>
<protein>
    <recommendedName>
        <fullName evidence="3">SCP domain-containing protein</fullName>
    </recommendedName>
</protein>
<keyword evidence="5" id="KW-1185">Reference proteome</keyword>
<feature type="chain" id="PRO_5042522165" description="SCP domain-containing protein" evidence="2">
    <location>
        <begin position="21"/>
        <end position="322"/>
    </location>
</feature>
<dbReference type="GO" id="GO:0005576">
    <property type="term" value="C:extracellular region"/>
    <property type="evidence" value="ECO:0007669"/>
    <property type="project" value="InterPro"/>
</dbReference>
<evidence type="ECO:0000313" key="5">
    <source>
        <dbReference type="Proteomes" id="UP001271007"/>
    </source>
</evidence>
<dbReference type="PROSITE" id="PS01009">
    <property type="entry name" value="CRISP_1"/>
    <property type="match status" value="1"/>
</dbReference>
<feature type="compositionally biased region" description="Low complexity" evidence="1">
    <location>
        <begin position="50"/>
        <end position="59"/>
    </location>
</feature>
<evidence type="ECO:0000259" key="3">
    <source>
        <dbReference type="SMART" id="SM00198"/>
    </source>
</evidence>
<keyword evidence="2" id="KW-0732">Signal</keyword>
<dbReference type="PRINTS" id="PR00837">
    <property type="entry name" value="V5TPXLIKE"/>
</dbReference>
<dbReference type="SMART" id="SM00198">
    <property type="entry name" value="SCP"/>
    <property type="match status" value="1"/>
</dbReference>
<dbReference type="Gene3D" id="3.40.33.10">
    <property type="entry name" value="CAP"/>
    <property type="match status" value="1"/>
</dbReference>
<dbReference type="InterPro" id="IPR001283">
    <property type="entry name" value="CRISP-related"/>
</dbReference>
<accession>A0AAJ0DFW7</accession>
<dbReference type="InterPro" id="IPR035940">
    <property type="entry name" value="CAP_sf"/>
</dbReference>
<evidence type="ECO:0000313" key="4">
    <source>
        <dbReference type="EMBL" id="KAK3053216.1"/>
    </source>
</evidence>
<dbReference type="PANTHER" id="PTHR10334">
    <property type="entry name" value="CYSTEINE-RICH SECRETORY PROTEIN-RELATED"/>
    <property type="match status" value="1"/>
</dbReference>
<feature type="domain" description="SCP" evidence="3">
    <location>
        <begin position="154"/>
        <end position="301"/>
    </location>
</feature>
<feature type="compositionally biased region" description="Pro residues" evidence="1">
    <location>
        <begin position="133"/>
        <end position="150"/>
    </location>
</feature>
<gene>
    <name evidence="4" type="ORF">LTR09_005842</name>
</gene>
<name>A0AAJ0DFW7_9PEZI</name>
<reference evidence="4" key="1">
    <citation type="submission" date="2023-04" db="EMBL/GenBank/DDBJ databases">
        <title>Black Yeasts Isolated from many extreme environments.</title>
        <authorList>
            <person name="Coleine C."/>
            <person name="Stajich J.E."/>
            <person name="Selbmann L."/>
        </authorList>
    </citation>
    <scope>NUCLEOTIDE SEQUENCE</scope>
    <source>
        <strain evidence="4">CCFEE 5312</strain>
    </source>
</reference>
<proteinExistence type="predicted"/>
<sequence length="322" mass="34168">MLKNLTILTALLATSQAVLAVPASPELYKEKRDVVVVTKVETVVKYAHPTANANPNNAPGWFKNPFGGNKPAGPQKGYPLQNNPHPTQGDGKDKPKPKPVKRPIDNMNAPGGYQSPSPSPGAGNGNGGNATPKPSPSSKPQPGYPNPPKPGTFNYKNTVLHHHNIHRANHSAPALTWSADLASTAAKIASSCIYGHNTAVDGGGYGQNIAAGTPPNHISDVITNMFYNHEEPYYAGNYGKAKPDMADFEHWGHFSQVVWKKTEAVGCHTQDCSKGGLQGVGQGVGAWFTVCNYKSPGNFAGQYGENVGRPLRRATVYGVSGK</sequence>
<dbReference type="Proteomes" id="UP001271007">
    <property type="component" value="Unassembled WGS sequence"/>
</dbReference>
<dbReference type="Pfam" id="PF00188">
    <property type="entry name" value="CAP"/>
    <property type="match status" value="1"/>
</dbReference>
<evidence type="ECO:0000256" key="2">
    <source>
        <dbReference type="SAM" id="SignalP"/>
    </source>
</evidence>
<comment type="caution">
    <text evidence="4">The sequence shown here is derived from an EMBL/GenBank/DDBJ whole genome shotgun (WGS) entry which is preliminary data.</text>
</comment>
<dbReference type="EMBL" id="JAWDJX010000017">
    <property type="protein sequence ID" value="KAK3053216.1"/>
    <property type="molecule type" value="Genomic_DNA"/>
</dbReference>
<dbReference type="AlphaFoldDB" id="A0AAJ0DFW7"/>
<evidence type="ECO:0000256" key="1">
    <source>
        <dbReference type="SAM" id="MobiDB-lite"/>
    </source>
</evidence>
<organism evidence="4 5">
    <name type="scientific">Extremus antarcticus</name>
    <dbReference type="NCBI Taxonomy" id="702011"/>
    <lineage>
        <taxon>Eukaryota</taxon>
        <taxon>Fungi</taxon>
        <taxon>Dikarya</taxon>
        <taxon>Ascomycota</taxon>
        <taxon>Pezizomycotina</taxon>
        <taxon>Dothideomycetes</taxon>
        <taxon>Dothideomycetidae</taxon>
        <taxon>Mycosphaerellales</taxon>
        <taxon>Extremaceae</taxon>
        <taxon>Extremus</taxon>
    </lineage>
</organism>
<dbReference type="SUPFAM" id="SSF55797">
    <property type="entry name" value="PR-1-like"/>
    <property type="match status" value="1"/>
</dbReference>